<organism evidence="3 4">
    <name type="scientific">Clostridium senegalense</name>
    <dbReference type="NCBI Taxonomy" id="1465809"/>
    <lineage>
        <taxon>Bacteria</taxon>
        <taxon>Bacillati</taxon>
        <taxon>Bacillota</taxon>
        <taxon>Clostridia</taxon>
        <taxon>Eubacteriales</taxon>
        <taxon>Clostridiaceae</taxon>
        <taxon>Clostridium</taxon>
    </lineage>
</organism>
<comment type="caution">
    <text evidence="3">The sequence shown here is derived from an EMBL/GenBank/DDBJ whole genome shotgun (WGS) entry which is preliminary data.</text>
</comment>
<dbReference type="PANTHER" id="PTHR39966">
    <property type="entry name" value="BLL2471 PROTEIN-RELATED"/>
    <property type="match status" value="1"/>
</dbReference>
<dbReference type="EMBL" id="JAAGPU010000018">
    <property type="protein sequence ID" value="NEU05258.1"/>
    <property type="molecule type" value="Genomic_DNA"/>
</dbReference>
<dbReference type="RefSeq" id="WP_199870124.1">
    <property type="nucleotide sequence ID" value="NZ_JAAGPU010000018.1"/>
</dbReference>
<dbReference type="Pfam" id="PF04282">
    <property type="entry name" value="DUF438"/>
    <property type="match status" value="1"/>
</dbReference>
<keyword evidence="4" id="KW-1185">Reference proteome</keyword>
<sequence>MKNNTVILNIGVSKTVNEEKIKELTIVLKELNKYGITEELKEKGLNLVKSITPLELSIAEQSLIEEGMNPSELRHLCEIHMMVLKDELEKLQSNISKGHVLYTLIEEHELILIFLRELDEVTKTILDMGSFDENRVEFEKVTKLIDNILDAELHHKREEDVLFPELEVREVTGPTRIMRLEHEELRKKKKELKKLSKSVYDMDFNEYKMKLKKLSNDICFELKDHIFKENYILYPTALESIKSETKWDEMKIKCDNIGYCSFTPEDCK</sequence>
<feature type="domain" description="DUF438" evidence="2">
    <location>
        <begin position="26"/>
        <end position="89"/>
    </location>
</feature>
<proteinExistence type="predicted"/>
<name>A0A6M0H4P5_9CLOT</name>
<dbReference type="InterPro" id="IPR007380">
    <property type="entry name" value="DUF438"/>
</dbReference>
<evidence type="ECO:0000313" key="4">
    <source>
        <dbReference type="Proteomes" id="UP000481872"/>
    </source>
</evidence>
<dbReference type="AlphaFoldDB" id="A0A6M0H4P5"/>
<evidence type="ECO:0000259" key="2">
    <source>
        <dbReference type="Pfam" id="PF04282"/>
    </source>
</evidence>
<gene>
    <name evidence="3" type="ORF">G3M99_10415</name>
</gene>
<dbReference type="InterPro" id="IPR012312">
    <property type="entry name" value="Hemerythrin-like"/>
</dbReference>
<protein>
    <submittedName>
        <fullName evidence="3">DUF438 domain-containing protein</fullName>
    </submittedName>
</protein>
<dbReference type="Proteomes" id="UP000481872">
    <property type="component" value="Unassembled WGS sequence"/>
</dbReference>
<reference evidence="3 4" key="1">
    <citation type="submission" date="2020-02" db="EMBL/GenBank/DDBJ databases">
        <title>Genome assembly of a novel Clostridium senegalense strain.</title>
        <authorList>
            <person name="Gupta T.B."/>
            <person name="Jauregui R."/>
            <person name="Maclean P."/>
            <person name="Nawarathana A."/>
            <person name="Brightwell G."/>
        </authorList>
    </citation>
    <scope>NUCLEOTIDE SEQUENCE [LARGE SCALE GENOMIC DNA]</scope>
    <source>
        <strain evidence="3 4">AGRFS4</strain>
    </source>
</reference>
<feature type="domain" description="Hemerythrin-like" evidence="1">
    <location>
        <begin position="100"/>
        <end position="237"/>
    </location>
</feature>
<evidence type="ECO:0000259" key="1">
    <source>
        <dbReference type="Pfam" id="PF01814"/>
    </source>
</evidence>
<dbReference type="Gene3D" id="1.20.120.520">
    <property type="entry name" value="nmb1532 protein domain like"/>
    <property type="match status" value="1"/>
</dbReference>
<dbReference type="PANTHER" id="PTHR39966:SF3">
    <property type="entry name" value="DUF438 DOMAIN-CONTAINING PROTEIN"/>
    <property type="match status" value="1"/>
</dbReference>
<dbReference type="GO" id="GO:0005886">
    <property type="term" value="C:plasma membrane"/>
    <property type="evidence" value="ECO:0007669"/>
    <property type="project" value="TreeGrafter"/>
</dbReference>
<accession>A0A6M0H4P5</accession>
<evidence type="ECO:0000313" key="3">
    <source>
        <dbReference type="EMBL" id="NEU05258.1"/>
    </source>
</evidence>
<dbReference type="Pfam" id="PF01814">
    <property type="entry name" value="Hemerythrin"/>
    <property type="match status" value="1"/>
</dbReference>